<evidence type="ECO:0000256" key="10">
    <source>
        <dbReference type="ARBA" id="ARBA00022801"/>
    </source>
</evidence>
<dbReference type="PROSITE" id="PS00531">
    <property type="entry name" value="RNASE_T2_2"/>
    <property type="match status" value="1"/>
</dbReference>
<evidence type="ECO:0000256" key="13">
    <source>
        <dbReference type="ARBA" id="ARBA00023239"/>
    </source>
</evidence>
<dbReference type="Gene3D" id="3.90.730.10">
    <property type="entry name" value="Ribonuclease T2-like"/>
    <property type="match status" value="1"/>
</dbReference>
<dbReference type="InterPro" id="IPR057328">
    <property type="entry name" value="RNaseT2L_C"/>
</dbReference>
<feature type="active site" evidence="16">
    <location>
        <position position="108"/>
    </location>
</feature>
<dbReference type="GO" id="GO:0016787">
    <property type="term" value="F:hydrolase activity"/>
    <property type="evidence" value="ECO:0007669"/>
    <property type="project" value="UniProtKB-KW"/>
</dbReference>
<dbReference type="EC" id="4.6.1.19" evidence="4"/>
<evidence type="ECO:0000256" key="16">
    <source>
        <dbReference type="PIRSR" id="PIRSR633697-1"/>
    </source>
</evidence>
<evidence type="ECO:0000256" key="12">
    <source>
        <dbReference type="ARBA" id="ARBA00023180"/>
    </source>
</evidence>
<dbReference type="AlphaFoldDB" id="A0A2J6TDV5"/>
<comment type="similarity">
    <text evidence="3 17">Belongs to the RNase T2 family.</text>
</comment>
<sequence>KTCLNPSLSCHNTTVLEDLCCFNAPGGQLLLTQFWDTAPSTGPNNSWTIHGLWPDHCDGTYDANCDASREYTNITAILQSYGKANLLTYMNIYWKDYQGSDESFWEHEWDKHGTCISTLNPSCYNGYTGQEEVVDFFEIAVSLFKGLDSYATLANAGIVPSTTVTYTFAQIQDALTAAHGFPATISCSGGQLDEIWYHYNVLGSVQTGEFVPTSPDGSMSNCAATGISYVPKYLPAPTSTSTSSGATSTSTGTPYLGKGFLQAYTGGANKGCLISAGTWYTTGTCATYTAATSGSGFTLTSSKGPCDIIAGAFSCAAGNTAGIFSSIDGSLAYGASNTFYAAAIPAGSVQQKVFIATDATDTVEV</sequence>
<evidence type="ECO:0000313" key="19">
    <source>
        <dbReference type="EMBL" id="PMD61182.1"/>
    </source>
</evidence>
<evidence type="ECO:0000313" key="20">
    <source>
        <dbReference type="Proteomes" id="UP000235371"/>
    </source>
</evidence>
<keyword evidence="5" id="KW-0963">Cytoplasm</keyword>
<dbReference type="SUPFAM" id="SSF55895">
    <property type="entry name" value="Ribonuclease Rh-like"/>
    <property type="match status" value="1"/>
</dbReference>
<evidence type="ECO:0000256" key="6">
    <source>
        <dbReference type="ARBA" id="ARBA00022554"/>
    </source>
</evidence>
<dbReference type="GO" id="GO:0005576">
    <property type="term" value="C:extracellular region"/>
    <property type="evidence" value="ECO:0007669"/>
    <property type="project" value="TreeGrafter"/>
</dbReference>
<organism evidence="19 20">
    <name type="scientific">Hyaloscypha bicolor E</name>
    <dbReference type="NCBI Taxonomy" id="1095630"/>
    <lineage>
        <taxon>Eukaryota</taxon>
        <taxon>Fungi</taxon>
        <taxon>Dikarya</taxon>
        <taxon>Ascomycota</taxon>
        <taxon>Pezizomycotina</taxon>
        <taxon>Leotiomycetes</taxon>
        <taxon>Helotiales</taxon>
        <taxon>Hyaloscyphaceae</taxon>
        <taxon>Hyaloscypha</taxon>
        <taxon>Hyaloscypha bicolor</taxon>
    </lineage>
</organism>
<dbReference type="GO" id="GO:0006401">
    <property type="term" value="P:RNA catabolic process"/>
    <property type="evidence" value="ECO:0007669"/>
    <property type="project" value="TreeGrafter"/>
</dbReference>
<keyword evidence="20" id="KW-1185">Reference proteome</keyword>
<evidence type="ECO:0000256" key="7">
    <source>
        <dbReference type="ARBA" id="ARBA00022722"/>
    </source>
</evidence>
<dbReference type="InParanoid" id="A0A2J6TDV5"/>
<keyword evidence="9" id="KW-0255">Endonuclease</keyword>
<evidence type="ECO:0000256" key="11">
    <source>
        <dbReference type="ARBA" id="ARBA00023157"/>
    </source>
</evidence>
<name>A0A2J6TDV5_9HELO</name>
<keyword evidence="11" id="KW-1015">Disulfide bond</keyword>
<keyword evidence="7" id="KW-0540">Nuclease</keyword>
<dbReference type="InterPro" id="IPR033130">
    <property type="entry name" value="RNase_T2_His_AS_2"/>
</dbReference>
<keyword evidence="12" id="KW-0325">Glycoprotein</keyword>
<keyword evidence="6" id="KW-0926">Vacuole</keyword>
<feature type="active site" evidence="16">
    <location>
        <position position="50"/>
    </location>
</feature>
<dbReference type="GO" id="GO:0033897">
    <property type="term" value="F:ribonuclease T2 activity"/>
    <property type="evidence" value="ECO:0007669"/>
    <property type="project" value="UniProtKB-EC"/>
</dbReference>
<comment type="function">
    <text evidence="14">Rnase which modulates cell survival under stress conditions. Released from the vacuole to the cytoplasm during stress to promote tRNA and rRNA cleavage and to activate separately a downstream pathway that promotes cell death. Involved in cell size, vacuolar morphology and growth at high temperatures and high salt concentration.</text>
</comment>
<dbReference type="GO" id="GO:0005775">
    <property type="term" value="C:vacuolar lumen"/>
    <property type="evidence" value="ECO:0007669"/>
    <property type="project" value="UniProtKB-SubCell"/>
</dbReference>
<dbReference type="EMBL" id="KZ613786">
    <property type="protein sequence ID" value="PMD61182.1"/>
    <property type="molecule type" value="Genomic_DNA"/>
</dbReference>
<dbReference type="Pfam" id="PF00445">
    <property type="entry name" value="Ribonuclease_T2"/>
    <property type="match status" value="1"/>
</dbReference>
<evidence type="ECO:0000256" key="9">
    <source>
        <dbReference type="ARBA" id="ARBA00022759"/>
    </source>
</evidence>
<dbReference type="Proteomes" id="UP000235371">
    <property type="component" value="Unassembled WGS sequence"/>
</dbReference>
<evidence type="ECO:0000256" key="4">
    <source>
        <dbReference type="ARBA" id="ARBA00012571"/>
    </source>
</evidence>
<evidence type="ECO:0000256" key="14">
    <source>
        <dbReference type="ARBA" id="ARBA00025494"/>
    </source>
</evidence>
<evidence type="ECO:0000259" key="18">
    <source>
        <dbReference type="Pfam" id="PF25488"/>
    </source>
</evidence>
<dbReference type="Pfam" id="PF25488">
    <property type="entry name" value="RNaseT2L_C"/>
    <property type="match status" value="1"/>
</dbReference>
<evidence type="ECO:0000256" key="2">
    <source>
        <dbReference type="ARBA" id="ARBA00004496"/>
    </source>
</evidence>
<evidence type="ECO:0000256" key="5">
    <source>
        <dbReference type="ARBA" id="ARBA00022490"/>
    </source>
</evidence>
<protein>
    <recommendedName>
        <fullName evidence="15">Ribonuclease T2-like</fullName>
        <ecNumber evidence="4">4.6.1.19</ecNumber>
    </recommendedName>
</protein>
<keyword evidence="8" id="KW-0732">Signal</keyword>
<feature type="non-terminal residue" evidence="19">
    <location>
        <position position="365"/>
    </location>
</feature>
<keyword evidence="13" id="KW-0456">Lyase</keyword>
<dbReference type="GO" id="GO:0003723">
    <property type="term" value="F:RNA binding"/>
    <property type="evidence" value="ECO:0007669"/>
    <property type="project" value="InterPro"/>
</dbReference>
<proteinExistence type="inferred from homology"/>
<feature type="active site" evidence="16">
    <location>
        <position position="112"/>
    </location>
</feature>
<evidence type="ECO:0000256" key="17">
    <source>
        <dbReference type="RuleBase" id="RU004328"/>
    </source>
</evidence>
<accession>A0A2J6TDV5</accession>
<dbReference type="InterPro" id="IPR001568">
    <property type="entry name" value="RNase_T2-like"/>
</dbReference>
<dbReference type="CDD" id="cd01061">
    <property type="entry name" value="RNase_T2_euk"/>
    <property type="match status" value="1"/>
</dbReference>
<evidence type="ECO:0000256" key="1">
    <source>
        <dbReference type="ARBA" id="ARBA00004410"/>
    </source>
</evidence>
<evidence type="ECO:0000256" key="15">
    <source>
        <dbReference type="ARBA" id="ARBA00071169"/>
    </source>
</evidence>
<dbReference type="RefSeq" id="XP_024738086.1">
    <property type="nucleotide sequence ID" value="XM_024872897.1"/>
</dbReference>
<feature type="non-terminal residue" evidence="19">
    <location>
        <position position="1"/>
    </location>
</feature>
<evidence type="ECO:0000256" key="8">
    <source>
        <dbReference type="ARBA" id="ARBA00022729"/>
    </source>
</evidence>
<dbReference type="OrthoDB" id="435754at2759"/>
<dbReference type="PROSITE" id="PS00530">
    <property type="entry name" value="RNASE_T2_1"/>
    <property type="match status" value="1"/>
</dbReference>
<dbReference type="InterPro" id="IPR036430">
    <property type="entry name" value="RNase_T2-like_sf"/>
</dbReference>
<dbReference type="InterPro" id="IPR018188">
    <property type="entry name" value="RNase_T2_His_AS_1"/>
</dbReference>
<dbReference type="FunCoup" id="A0A2J6TDV5">
    <property type="interactions" value="153"/>
</dbReference>
<feature type="domain" description="RNase T2-like C-terminal" evidence="18">
    <location>
        <begin position="254"/>
        <end position="360"/>
    </location>
</feature>
<reference evidence="19 20" key="1">
    <citation type="submission" date="2016-04" db="EMBL/GenBank/DDBJ databases">
        <title>A degradative enzymes factory behind the ericoid mycorrhizal symbiosis.</title>
        <authorList>
            <consortium name="DOE Joint Genome Institute"/>
            <person name="Martino E."/>
            <person name="Morin E."/>
            <person name="Grelet G."/>
            <person name="Kuo A."/>
            <person name="Kohler A."/>
            <person name="Daghino S."/>
            <person name="Barry K."/>
            <person name="Choi C."/>
            <person name="Cichocki N."/>
            <person name="Clum A."/>
            <person name="Copeland A."/>
            <person name="Hainaut M."/>
            <person name="Haridas S."/>
            <person name="Labutti K."/>
            <person name="Lindquist E."/>
            <person name="Lipzen A."/>
            <person name="Khouja H.-R."/>
            <person name="Murat C."/>
            <person name="Ohm R."/>
            <person name="Olson A."/>
            <person name="Spatafora J."/>
            <person name="Veneault-Fourrey C."/>
            <person name="Henrissat B."/>
            <person name="Grigoriev I."/>
            <person name="Martin F."/>
            <person name="Perotto S."/>
        </authorList>
    </citation>
    <scope>NUCLEOTIDE SEQUENCE [LARGE SCALE GENOMIC DNA]</scope>
    <source>
        <strain evidence="19 20">E</strain>
    </source>
</reference>
<dbReference type="PANTHER" id="PTHR11240">
    <property type="entry name" value="RIBONUCLEASE T2"/>
    <property type="match status" value="1"/>
</dbReference>
<gene>
    <name evidence="19" type="ORF">K444DRAFT_472900</name>
</gene>
<dbReference type="PANTHER" id="PTHR11240:SF79">
    <property type="entry name" value="RIBONUCLEASE T2"/>
    <property type="match status" value="1"/>
</dbReference>
<dbReference type="InterPro" id="IPR033697">
    <property type="entry name" value="Ribonuclease_T2_eukaryotic"/>
</dbReference>
<dbReference type="GeneID" id="36580977"/>
<keyword evidence="10" id="KW-0378">Hydrolase</keyword>
<comment type="subcellular location">
    <subcellularLocation>
        <location evidence="2">Cytoplasm</location>
    </subcellularLocation>
    <subcellularLocation>
        <location evidence="1">Vacuole lumen</location>
    </subcellularLocation>
</comment>
<evidence type="ECO:0000256" key="3">
    <source>
        <dbReference type="ARBA" id="ARBA00007469"/>
    </source>
</evidence>
<dbReference type="FunFam" id="3.90.730.10:FF:000004">
    <property type="entry name" value="Ribonuclease T2-like"/>
    <property type="match status" value="1"/>
</dbReference>